<keyword evidence="2" id="KW-0732">Signal</keyword>
<evidence type="ECO:0000256" key="2">
    <source>
        <dbReference type="SAM" id="SignalP"/>
    </source>
</evidence>
<sequence length="198" mass="20398">MRMRRTTRCPRPLAAALLAAVFSLAVSGCGGDGGGGGQDDKGATAAPGARDATAPGERAGTTPAPRPTEVIGEAKGPQDIAVALTSAVRDSGGFVTVRGTVTNHGDTSYNAFTWRSKETELHSQSSVSGASLVDHAGRKRYLILRDTDGECLCTTGLVGIKPGESRPFFAQFPAPPDGVAKVDFQLPTMPSISIEITG</sequence>
<keyword evidence="4" id="KW-1185">Reference proteome</keyword>
<feature type="signal peptide" evidence="2">
    <location>
        <begin position="1"/>
        <end position="25"/>
    </location>
</feature>
<feature type="region of interest" description="Disordered" evidence="1">
    <location>
        <begin position="32"/>
        <end position="74"/>
    </location>
</feature>
<dbReference type="Proteomes" id="UP000297948">
    <property type="component" value="Unassembled WGS sequence"/>
</dbReference>
<evidence type="ECO:0000313" key="3">
    <source>
        <dbReference type="EMBL" id="TGA92657.1"/>
    </source>
</evidence>
<gene>
    <name evidence="3" type="ORF">E4099_27320</name>
</gene>
<dbReference type="RefSeq" id="WP_135341797.1">
    <property type="nucleotide sequence ID" value="NZ_JBHLTX010000036.1"/>
</dbReference>
<feature type="chain" id="PRO_5021346038" description="Secreted protein" evidence="2">
    <location>
        <begin position="26"/>
        <end position="198"/>
    </location>
</feature>
<name>A0A4Z0G8P4_9ACTN</name>
<protein>
    <recommendedName>
        <fullName evidence="5">Secreted protein</fullName>
    </recommendedName>
</protein>
<evidence type="ECO:0000256" key="1">
    <source>
        <dbReference type="SAM" id="MobiDB-lite"/>
    </source>
</evidence>
<dbReference type="AlphaFoldDB" id="A0A4Z0G8P4"/>
<dbReference type="EMBL" id="SRID01000386">
    <property type="protein sequence ID" value="TGA92657.1"/>
    <property type="molecule type" value="Genomic_DNA"/>
</dbReference>
<feature type="compositionally biased region" description="Low complexity" evidence="1">
    <location>
        <begin position="43"/>
        <end position="56"/>
    </location>
</feature>
<evidence type="ECO:0000313" key="4">
    <source>
        <dbReference type="Proteomes" id="UP000297948"/>
    </source>
</evidence>
<reference evidence="3 4" key="1">
    <citation type="submission" date="2019-03" db="EMBL/GenBank/DDBJ databases">
        <authorList>
            <person name="Gonzalez-Pimentel J.L."/>
        </authorList>
    </citation>
    <scope>NUCLEOTIDE SEQUENCE [LARGE SCALE GENOMIC DNA]</scope>
    <source>
        <strain evidence="3 4">JCM 31289</strain>
    </source>
</reference>
<organism evidence="3 4">
    <name type="scientific">Streptomyces palmae</name>
    <dbReference type="NCBI Taxonomy" id="1701085"/>
    <lineage>
        <taxon>Bacteria</taxon>
        <taxon>Bacillati</taxon>
        <taxon>Actinomycetota</taxon>
        <taxon>Actinomycetes</taxon>
        <taxon>Kitasatosporales</taxon>
        <taxon>Streptomycetaceae</taxon>
        <taxon>Streptomyces</taxon>
    </lineage>
</organism>
<accession>A0A4Z0G8P4</accession>
<evidence type="ECO:0008006" key="5">
    <source>
        <dbReference type="Google" id="ProtNLM"/>
    </source>
</evidence>
<proteinExistence type="predicted"/>
<dbReference type="PROSITE" id="PS51257">
    <property type="entry name" value="PROKAR_LIPOPROTEIN"/>
    <property type="match status" value="1"/>
</dbReference>
<dbReference type="OrthoDB" id="4334774at2"/>
<comment type="caution">
    <text evidence="3">The sequence shown here is derived from an EMBL/GenBank/DDBJ whole genome shotgun (WGS) entry which is preliminary data.</text>
</comment>